<dbReference type="SUPFAM" id="SSF53756">
    <property type="entry name" value="UDP-Glycosyltransferase/glycogen phosphorylase"/>
    <property type="match status" value="1"/>
</dbReference>
<dbReference type="AlphaFoldDB" id="A0A917HAS7"/>
<dbReference type="CDD" id="cd03794">
    <property type="entry name" value="GT4_WbuB-like"/>
    <property type="match status" value="1"/>
</dbReference>
<feature type="domain" description="Glycosyl transferase family 1" evidence="2">
    <location>
        <begin position="198"/>
        <end position="366"/>
    </location>
</feature>
<organism evidence="4 5">
    <name type="scientific">Virgibacillus oceani</name>
    <dbReference type="NCBI Taxonomy" id="1479511"/>
    <lineage>
        <taxon>Bacteria</taxon>
        <taxon>Bacillati</taxon>
        <taxon>Bacillota</taxon>
        <taxon>Bacilli</taxon>
        <taxon>Bacillales</taxon>
        <taxon>Bacillaceae</taxon>
        <taxon>Virgibacillus</taxon>
    </lineage>
</organism>
<accession>A0A917HAS7</accession>
<protein>
    <submittedName>
        <fullName evidence="4">Glycosyltransferase WbuB</fullName>
    </submittedName>
</protein>
<dbReference type="EMBL" id="BMFR01000005">
    <property type="protein sequence ID" value="GGG73266.1"/>
    <property type="molecule type" value="Genomic_DNA"/>
</dbReference>
<dbReference type="PANTHER" id="PTHR46401">
    <property type="entry name" value="GLYCOSYLTRANSFERASE WBBK-RELATED"/>
    <property type="match status" value="1"/>
</dbReference>
<sequence>MKVLYLHQYFKTNSSNGGTRSYEFSRYLSDNDIEVNVLTGTKIDKQYNNENNFSIYSTGTNYNNKMPKWRRILAFLDYNIKALLKGIRTNDIDIIFATSTPLTIGFPAVIISKFKRKKLIFEVRDVWPDIPIELGYINNKLLIRLLKAFERWIYKNSNHIIVLSKGMYQNLIDKGIDSNKITIIENMSNLYLFDEVIKEKKENNSLVGKFVCIHPGTMGHVNGLDFILDVAKQIKEIDNNIVFLLIGEGNRKEHLKRRVIAENLTNVLIKDALPKRDVVSAIKSSDVGLMCVDNKYKILEDNSANKFFDFLAAGLPILINYQGWQKEIIEKMNCGKSDIEPIKMANTILKLKRDSKISDEMAKNSRLLAENYYSDKIAKKKLLNIIKNM</sequence>
<dbReference type="PANTHER" id="PTHR46401:SF2">
    <property type="entry name" value="GLYCOSYLTRANSFERASE WBBK-RELATED"/>
    <property type="match status" value="1"/>
</dbReference>
<evidence type="ECO:0000313" key="5">
    <source>
        <dbReference type="Proteomes" id="UP000622860"/>
    </source>
</evidence>
<evidence type="ECO:0000313" key="4">
    <source>
        <dbReference type="EMBL" id="GGG73266.1"/>
    </source>
</evidence>
<dbReference type="Gene3D" id="3.40.50.2000">
    <property type="entry name" value="Glycogen Phosphorylase B"/>
    <property type="match status" value="2"/>
</dbReference>
<dbReference type="Pfam" id="PF00534">
    <property type="entry name" value="Glycos_transf_1"/>
    <property type="match status" value="1"/>
</dbReference>
<gene>
    <name evidence="4" type="ORF">GCM10011398_17100</name>
</gene>
<dbReference type="InterPro" id="IPR028098">
    <property type="entry name" value="Glyco_trans_4-like_N"/>
</dbReference>
<dbReference type="GO" id="GO:0009103">
    <property type="term" value="P:lipopolysaccharide biosynthetic process"/>
    <property type="evidence" value="ECO:0007669"/>
    <property type="project" value="TreeGrafter"/>
</dbReference>
<dbReference type="Proteomes" id="UP000622860">
    <property type="component" value="Unassembled WGS sequence"/>
</dbReference>
<proteinExistence type="predicted"/>
<dbReference type="RefSeq" id="WP_188454972.1">
    <property type="nucleotide sequence ID" value="NZ_BMFR01000005.1"/>
</dbReference>
<dbReference type="InterPro" id="IPR001296">
    <property type="entry name" value="Glyco_trans_1"/>
</dbReference>
<keyword evidence="5" id="KW-1185">Reference proteome</keyword>
<keyword evidence="1" id="KW-0808">Transferase</keyword>
<evidence type="ECO:0000259" key="2">
    <source>
        <dbReference type="Pfam" id="PF00534"/>
    </source>
</evidence>
<reference evidence="4" key="2">
    <citation type="submission" date="2020-09" db="EMBL/GenBank/DDBJ databases">
        <authorList>
            <person name="Sun Q."/>
            <person name="Zhou Y."/>
        </authorList>
    </citation>
    <scope>NUCLEOTIDE SEQUENCE</scope>
    <source>
        <strain evidence="4">CGMCC 1.12754</strain>
    </source>
</reference>
<comment type="caution">
    <text evidence="4">The sequence shown here is derived from an EMBL/GenBank/DDBJ whole genome shotgun (WGS) entry which is preliminary data.</text>
</comment>
<reference evidence="4" key="1">
    <citation type="journal article" date="2014" name="Int. J. Syst. Evol. Microbiol.">
        <title>Complete genome sequence of Corynebacterium casei LMG S-19264T (=DSM 44701T), isolated from a smear-ripened cheese.</title>
        <authorList>
            <consortium name="US DOE Joint Genome Institute (JGI-PGF)"/>
            <person name="Walter F."/>
            <person name="Albersmeier A."/>
            <person name="Kalinowski J."/>
            <person name="Ruckert C."/>
        </authorList>
    </citation>
    <scope>NUCLEOTIDE SEQUENCE</scope>
    <source>
        <strain evidence="4">CGMCC 1.12754</strain>
    </source>
</reference>
<dbReference type="Pfam" id="PF13439">
    <property type="entry name" value="Glyco_transf_4"/>
    <property type="match status" value="1"/>
</dbReference>
<evidence type="ECO:0000259" key="3">
    <source>
        <dbReference type="Pfam" id="PF13439"/>
    </source>
</evidence>
<evidence type="ECO:0000256" key="1">
    <source>
        <dbReference type="ARBA" id="ARBA00022679"/>
    </source>
</evidence>
<dbReference type="GO" id="GO:0016757">
    <property type="term" value="F:glycosyltransferase activity"/>
    <property type="evidence" value="ECO:0007669"/>
    <property type="project" value="InterPro"/>
</dbReference>
<feature type="domain" description="Glycosyltransferase subfamily 4-like N-terminal" evidence="3">
    <location>
        <begin position="19"/>
        <end position="186"/>
    </location>
</feature>
<name>A0A917HAS7_9BACI</name>